<gene>
    <name evidence="1" type="ORF">MILVUS5_LOCUS27257</name>
</gene>
<sequence length="165" mass="18705">MILNKIVHGVSKPMVPRFMKMQVCNLIQLGLMYASNALGNIAGNVSDYSLLVSSEEKKKKKQEKREKKEKRKEEKKKEEKKDSEGKPKEKKKKKKKKSKSSSDPSDANLNINPFVSNDLREIVSQEKAQEDTILPDASIDPPINMPQQNTPQEVSSVTLVSVYFN</sequence>
<reference evidence="1" key="1">
    <citation type="submission" date="2023-10" db="EMBL/GenBank/DDBJ databases">
        <authorList>
            <person name="Rodriguez Cubillos JULIANA M."/>
            <person name="De Vega J."/>
        </authorList>
    </citation>
    <scope>NUCLEOTIDE SEQUENCE</scope>
</reference>
<dbReference type="EMBL" id="CASHSV030000409">
    <property type="protein sequence ID" value="CAJ2661566.1"/>
    <property type="molecule type" value="Genomic_DNA"/>
</dbReference>
<keyword evidence="2" id="KW-1185">Reference proteome</keyword>
<dbReference type="Proteomes" id="UP001177021">
    <property type="component" value="Unassembled WGS sequence"/>
</dbReference>
<organism evidence="1 2">
    <name type="scientific">Trifolium pratense</name>
    <name type="common">Red clover</name>
    <dbReference type="NCBI Taxonomy" id="57577"/>
    <lineage>
        <taxon>Eukaryota</taxon>
        <taxon>Viridiplantae</taxon>
        <taxon>Streptophyta</taxon>
        <taxon>Embryophyta</taxon>
        <taxon>Tracheophyta</taxon>
        <taxon>Spermatophyta</taxon>
        <taxon>Magnoliopsida</taxon>
        <taxon>eudicotyledons</taxon>
        <taxon>Gunneridae</taxon>
        <taxon>Pentapetalae</taxon>
        <taxon>rosids</taxon>
        <taxon>fabids</taxon>
        <taxon>Fabales</taxon>
        <taxon>Fabaceae</taxon>
        <taxon>Papilionoideae</taxon>
        <taxon>50 kb inversion clade</taxon>
        <taxon>NPAAA clade</taxon>
        <taxon>Hologalegina</taxon>
        <taxon>IRL clade</taxon>
        <taxon>Trifolieae</taxon>
        <taxon>Trifolium</taxon>
    </lineage>
</organism>
<evidence type="ECO:0000313" key="2">
    <source>
        <dbReference type="Proteomes" id="UP001177021"/>
    </source>
</evidence>
<accession>A0ACB0KXY2</accession>
<evidence type="ECO:0000313" key="1">
    <source>
        <dbReference type="EMBL" id="CAJ2661566.1"/>
    </source>
</evidence>
<comment type="caution">
    <text evidence="1">The sequence shown here is derived from an EMBL/GenBank/DDBJ whole genome shotgun (WGS) entry which is preliminary data.</text>
</comment>
<name>A0ACB0KXY2_TRIPR</name>
<protein>
    <submittedName>
        <fullName evidence="1">Uncharacterized protein</fullName>
    </submittedName>
</protein>
<proteinExistence type="predicted"/>